<dbReference type="InterPro" id="IPR015797">
    <property type="entry name" value="NUDIX_hydrolase-like_dom_sf"/>
</dbReference>
<keyword evidence="4 5" id="KW-0378">Hydrolase</keyword>
<dbReference type="GO" id="GO:0016787">
    <property type="term" value="F:hydrolase activity"/>
    <property type="evidence" value="ECO:0007669"/>
    <property type="project" value="UniProtKB-KW"/>
</dbReference>
<dbReference type="PRINTS" id="PR00502">
    <property type="entry name" value="NUDIXFAMILY"/>
</dbReference>
<dbReference type="PROSITE" id="PS51462">
    <property type="entry name" value="NUDIX"/>
    <property type="match status" value="1"/>
</dbReference>
<dbReference type="EMBL" id="FOUE01000006">
    <property type="protein sequence ID" value="SFM71576.1"/>
    <property type="molecule type" value="Genomic_DNA"/>
</dbReference>
<evidence type="ECO:0000256" key="4">
    <source>
        <dbReference type="ARBA" id="ARBA00022801"/>
    </source>
</evidence>
<dbReference type="InterPro" id="IPR020084">
    <property type="entry name" value="NUDIX_hydrolase_CS"/>
</dbReference>
<gene>
    <name evidence="7" type="ORF">SAMN04487963_3493</name>
</gene>
<dbReference type="Pfam" id="PF01467">
    <property type="entry name" value="CTP_transf_like"/>
    <property type="match status" value="1"/>
</dbReference>
<dbReference type="GO" id="GO:0016779">
    <property type="term" value="F:nucleotidyltransferase activity"/>
    <property type="evidence" value="ECO:0007669"/>
    <property type="project" value="UniProtKB-KW"/>
</dbReference>
<dbReference type="PANTHER" id="PTHR21342">
    <property type="entry name" value="PHOSPHOPANTETHEINE ADENYLYLTRANSFERASE"/>
    <property type="match status" value="1"/>
</dbReference>
<dbReference type="InterPro" id="IPR014729">
    <property type="entry name" value="Rossmann-like_a/b/a_fold"/>
</dbReference>
<dbReference type="NCBIfam" id="NF003786">
    <property type="entry name" value="PRK05379.1-2"/>
    <property type="match status" value="1"/>
</dbReference>
<dbReference type="InterPro" id="IPR004821">
    <property type="entry name" value="Cyt_trans-like"/>
</dbReference>
<proteinExistence type="inferred from homology"/>
<evidence type="ECO:0000259" key="6">
    <source>
        <dbReference type="PROSITE" id="PS51462"/>
    </source>
</evidence>
<evidence type="ECO:0000256" key="2">
    <source>
        <dbReference type="ARBA" id="ARBA00022679"/>
    </source>
</evidence>
<dbReference type="Gene3D" id="3.40.50.620">
    <property type="entry name" value="HUPs"/>
    <property type="match status" value="1"/>
</dbReference>
<name>A0A1I4T4G2_9GAMM</name>
<evidence type="ECO:0000313" key="8">
    <source>
        <dbReference type="Proteomes" id="UP000198519"/>
    </source>
</evidence>
<dbReference type="Pfam" id="PF00293">
    <property type="entry name" value="NUDIX"/>
    <property type="match status" value="1"/>
</dbReference>
<dbReference type="STRING" id="488535.SAMN04487963_3493"/>
<dbReference type="InterPro" id="IPR000086">
    <property type="entry name" value="NUDIX_hydrolase_dom"/>
</dbReference>
<evidence type="ECO:0000256" key="1">
    <source>
        <dbReference type="ARBA" id="ARBA00001946"/>
    </source>
</evidence>
<comment type="cofactor">
    <cofactor evidence="1">
        <name>Mg(2+)</name>
        <dbReference type="ChEBI" id="CHEBI:18420"/>
    </cofactor>
</comment>
<dbReference type="OrthoDB" id="7066556at2"/>
<keyword evidence="3 7" id="KW-0548">Nucleotidyltransferase</keyword>
<feature type="domain" description="Nudix hydrolase" evidence="6">
    <location>
        <begin position="213"/>
        <end position="352"/>
    </location>
</feature>
<accession>A0A1I4T4G2</accession>
<dbReference type="Gene3D" id="3.90.79.10">
    <property type="entry name" value="Nucleoside Triphosphate Pyrophosphohydrolase"/>
    <property type="match status" value="1"/>
</dbReference>
<comment type="similarity">
    <text evidence="5">Belongs to the Nudix hydrolase family.</text>
</comment>
<keyword evidence="2 7" id="KW-0808">Transferase</keyword>
<dbReference type="SUPFAM" id="SSF55811">
    <property type="entry name" value="Nudix"/>
    <property type="match status" value="1"/>
</dbReference>
<dbReference type="SUPFAM" id="SSF52374">
    <property type="entry name" value="Nucleotidylyl transferase"/>
    <property type="match status" value="1"/>
</dbReference>
<protein>
    <submittedName>
        <fullName evidence="7">Bifunctional NMN adenylyltransferase/nudix hydrolase</fullName>
    </submittedName>
</protein>
<dbReference type="PROSITE" id="PS00893">
    <property type="entry name" value="NUDIX_BOX"/>
    <property type="match status" value="1"/>
</dbReference>
<dbReference type="Proteomes" id="UP000198519">
    <property type="component" value="Unassembled WGS sequence"/>
</dbReference>
<dbReference type="InterPro" id="IPR020476">
    <property type="entry name" value="Nudix_hydrolase"/>
</dbReference>
<evidence type="ECO:0000256" key="5">
    <source>
        <dbReference type="RuleBase" id="RU003476"/>
    </source>
</evidence>
<evidence type="ECO:0000256" key="3">
    <source>
        <dbReference type="ARBA" id="ARBA00022695"/>
    </source>
</evidence>
<dbReference type="NCBIfam" id="NF003788">
    <property type="entry name" value="PRK05379.1-5"/>
    <property type="match status" value="1"/>
</dbReference>
<organism evidence="7 8">
    <name type="scientific">Marinobacter zhejiangensis</name>
    <dbReference type="NCBI Taxonomy" id="488535"/>
    <lineage>
        <taxon>Bacteria</taxon>
        <taxon>Pseudomonadati</taxon>
        <taxon>Pseudomonadota</taxon>
        <taxon>Gammaproteobacteria</taxon>
        <taxon>Pseudomonadales</taxon>
        <taxon>Marinobacteraceae</taxon>
        <taxon>Marinobacter</taxon>
    </lineage>
</organism>
<evidence type="ECO:0000313" key="7">
    <source>
        <dbReference type="EMBL" id="SFM71576.1"/>
    </source>
</evidence>
<reference evidence="8" key="1">
    <citation type="submission" date="2016-10" db="EMBL/GenBank/DDBJ databases">
        <authorList>
            <person name="Varghese N."/>
            <person name="Submissions S."/>
        </authorList>
    </citation>
    <scope>NUCLEOTIDE SEQUENCE [LARGE SCALE GENOMIC DNA]</scope>
    <source>
        <strain evidence="8">CGMCC 1.7061</strain>
    </source>
</reference>
<keyword evidence="8" id="KW-1185">Reference proteome</keyword>
<dbReference type="AlphaFoldDB" id="A0A1I4T4G2"/>
<sequence>MQRDFDFAVFIGRFQPLHSGHLQVIKSGLARADKLILLIGSAWQARNARNPWTHLEREEMVRACLTEEENRRLLCLPLMDSPYNDEIWVRNVQATVAGLATAHYTTPHRPMKVALIGHKKDATGYYLSLFPQWSSISVDNVANLSATPLRERFFSEAPDTVLPQLTTDGILPDGVTTWLSNFAQTNPGYAQVRDELAFVRKYQSAWSNAPYAPTFVTVDGAVVQSGHILLVERRANPGKGLWALPGGFVDPGERLLDACLRELREETRLKVPAPVLKGSIREQRVYDDPYRSARGRTITHGFYFELAPQAELPKVKGGDDARTARWVPLAELDPQSMFEDHYFIIQDLIGAA</sequence>
<dbReference type="NCBIfam" id="TIGR00125">
    <property type="entry name" value="cyt_tran_rel"/>
    <property type="match status" value="1"/>
</dbReference>
<dbReference type="CDD" id="cd18873">
    <property type="entry name" value="NUDIX_NadM_like"/>
    <property type="match status" value="1"/>
</dbReference>
<dbReference type="PANTHER" id="PTHR21342:SF0">
    <property type="entry name" value="BIFUNCTIONAL NMN ADENYLYLTRANSFERASE_NUDIX HYDROLASE"/>
    <property type="match status" value="1"/>
</dbReference>